<dbReference type="PANTHER" id="PTHR42845:SF1">
    <property type="entry name" value="HYDROGENASE SMALL SUBUNIT"/>
    <property type="match status" value="1"/>
</dbReference>
<evidence type="ECO:0000259" key="5">
    <source>
        <dbReference type="Pfam" id="PF01058"/>
    </source>
</evidence>
<dbReference type="Gene3D" id="3.40.50.700">
    <property type="entry name" value="NADH:ubiquinone oxidoreductase-like, 20kDa subunit"/>
    <property type="match status" value="1"/>
</dbReference>
<dbReference type="AlphaFoldDB" id="A0A5M8FEA1"/>
<keyword evidence="2" id="KW-0560">Oxidoreductase</keyword>
<evidence type="ECO:0000256" key="3">
    <source>
        <dbReference type="ARBA" id="ARBA00023291"/>
    </source>
</evidence>
<keyword evidence="3" id="KW-0411">Iron-sulfur</keyword>
<evidence type="ECO:0000313" key="7">
    <source>
        <dbReference type="Proteomes" id="UP000322981"/>
    </source>
</evidence>
<keyword evidence="7" id="KW-1185">Reference proteome</keyword>
<feature type="region of interest" description="Disordered" evidence="4">
    <location>
        <begin position="1"/>
        <end position="31"/>
    </location>
</feature>
<reference evidence="6 7" key="1">
    <citation type="submission" date="2019-09" db="EMBL/GenBank/DDBJ databases">
        <title>Whole-genome sequence of the purple sulfur bacterium Thiohalocapsa marina DSM 19078.</title>
        <authorList>
            <person name="Kyndt J.A."/>
            <person name="Meyer T.E."/>
        </authorList>
    </citation>
    <scope>NUCLEOTIDE SEQUENCE [LARGE SCALE GENOMIC DNA]</scope>
    <source>
        <strain evidence="6 7">DSM 19078</strain>
    </source>
</reference>
<evidence type="ECO:0000256" key="4">
    <source>
        <dbReference type="SAM" id="MobiDB-lite"/>
    </source>
</evidence>
<dbReference type="GO" id="GO:0016491">
    <property type="term" value="F:oxidoreductase activity"/>
    <property type="evidence" value="ECO:0007669"/>
    <property type="project" value="UniProtKB-KW"/>
</dbReference>
<evidence type="ECO:0000256" key="1">
    <source>
        <dbReference type="ARBA" id="ARBA00001927"/>
    </source>
</evidence>
<dbReference type="InterPro" id="IPR006137">
    <property type="entry name" value="NADH_UbQ_OxRdtase-like_20kDa"/>
</dbReference>
<name>A0A5M8FEA1_9GAMM</name>
<evidence type="ECO:0000313" key="6">
    <source>
        <dbReference type="EMBL" id="KAA6182997.1"/>
    </source>
</evidence>
<keyword evidence="3" id="KW-0408">Iron</keyword>
<dbReference type="OrthoDB" id="9787729at2"/>
<dbReference type="Pfam" id="PF01058">
    <property type="entry name" value="Oxidored_q6"/>
    <property type="match status" value="1"/>
</dbReference>
<dbReference type="SUPFAM" id="SSF56770">
    <property type="entry name" value="HydA/Nqo6-like"/>
    <property type="match status" value="1"/>
</dbReference>
<organism evidence="6 7">
    <name type="scientific">Thiohalocapsa marina</name>
    <dbReference type="NCBI Taxonomy" id="424902"/>
    <lineage>
        <taxon>Bacteria</taxon>
        <taxon>Pseudomonadati</taxon>
        <taxon>Pseudomonadota</taxon>
        <taxon>Gammaproteobacteria</taxon>
        <taxon>Chromatiales</taxon>
        <taxon>Chromatiaceae</taxon>
        <taxon>Thiohalocapsa</taxon>
    </lineage>
</organism>
<dbReference type="GO" id="GO:0051538">
    <property type="term" value="F:3 iron, 4 sulfur cluster binding"/>
    <property type="evidence" value="ECO:0007669"/>
    <property type="project" value="UniProtKB-KW"/>
</dbReference>
<dbReference type="PANTHER" id="PTHR42845">
    <property type="entry name" value="COENZYME F420-REDUCING HYDROGENASE, GAMMA SUBUNIT"/>
    <property type="match status" value="1"/>
</dbReference>
<keyword evidence="3" id="KW-0003">3Fe-4S</keyword>
<feature type="compositionally biased region" description="Low complexity" evidence="4">
    <location>
        <begin position="1"/>
        <end position="26"/>
    </location>
</feature>
<proteinExistence type="predicted"/>
<sequence length="206" mass="22025">MSHPAAGTGAEPASESAAESAQAPTSGSPPRKVTIATAWLDGCSGCHMSFLDMDERLIALADCIDMVYSPLVDSKTLPDQVDVGILEGSISNEEDLHKAREFRQRCTLLVSLGDCAVNGNVPAMRNPFKLDAVIERAYRDNVEVNPQIPTEGVPRLLPVVQPIHGVVKVDIFVPGCPPRADAIHYVLSELIAGRTPDPSQVTRFGA</sequence>
<protein>
    <submittedName>
        <fullName evidence="6">NADP oxidoreductase</fullName>
    </submittedName>
</protein>
<dbReference type="InterPro" id="IPR037024">
    <property type="entry name" value="NiFe_Hase_small_N_sf"/>
</dbReference>
<comment type="cofactor">
    <cofactor evidence="1">
        <name>[3Fe-4S] cluster</name>
        <dbReference type="ChEBI" id="CHEBI:21137"/>
    </cofactor>
</comment>
<dbReference type="EMBL" id="VWXX01000038">
    <property type="protein sequence ID" value="KAA6182997.1"/>
    <property type="molecule type" value="Genomic_DNA"/>
</dbReference>
<evidence type="ECO:0000256" key="2">
    <source>
        <dbReference type="ARBA" id="ARBA00023002"/>
    </source>
</evidence>
<feature type="domain" description="NADH:ubiquinone oxidoreductase-like 20kDa subunit" evidence="5">
    <location>
        <begin position="43"/>
        <end position="189"/>
    </location>
</feature>
<comment type="caution">
    <text evidence="6">The sequence shown here is derived from an EMBL/GenBank/DDBJ whole genome shotgun (WGS) entry which is preliminary data.</text>
</comment>
<dbReference type="Proteomes" id="UP000322981">
    <property type="component" value="Unassembled WGS sequence"/>
</dbReference>
<accession>A0A5M8FEA1</accession>
<gene>
    <name evidence="6" type="ORF">F2Q65_16755</name>
</gene>
<keyword evidence="3" id="KW-0479">Metal-binding</keyword>
<dbReference type="InterPro" id="IPR051349">
    <property type="entry name" value="Hydrogenase_assoc-protein"/>
</dbReference>